<accession>A0A6C0EVE2</accession>
<dbReference type="AlphaFoldDB" id="A0A6C0EVE2"/>
<evidence type="ECO:0000313" key="2">
    <source>
        <dbReference type="EMBL" id="QHT33057.1"/>
    </source>
</evidence>
<feature type="compositionally biased region" description="Basic residues" evidence="1">
    <location>
        <begin position="387"/>
        <end position="429"/>
    </location>
</feature>
<sequence>MNDYNIFLLFVYYIMASELEILTLDDIYSKYKSRVFTSSELHIFDPLKLHIEYNKILTELISYHGIDTNILKQCYMRLYVLSYLLYGSHTDTIMRIVYVQQVIFWFKMLNIEKETYNSQHVTPINNETMYVVVMDSFMIPTYEDNILRIMDRQQKGIKEVSDVIELLIDHANITSPKTRLLPKCFTLRTGFDPNPFVTYSPDETRRRCIIRRFLSDVLQNDYGIKCAKYSVRRYDTTCTQNPAVKSTADDADAGAAGAATVPDVDDEYVKLKQNHDADNFIRVLKVLNDGKVLVDRTPKTPQEIHTEYNELVSNLPNISELVEKIFYPYQPYDKGLQLWTKCFELNESWFTFLMCIYVAITPDDERIQQPIVDTTDTSVVAAVGGKSSRRRKAYKTTRRINKHKNKKQYRRKRHTKRCKKSHRRRRSRR</sequence>
<organism evidence="2">
    <name type="scientific">viral metagenome</name>
    <dbReference type="NCBI Taxonomy" id="1070528"/>
    <lineage>
        <taxon>unclassified sequences</taxon>
        <taxon>metagenomes</taxon>
        <taxon>organismal metagenomes</taxon>
    </lineage>
</organism>
<proteinExistence type="predicted"/>
<reference evidence="2" key="1">
    <citation type="journal article" date="2020" name="Nature">
        <title>Giant virus diversity and host interactions through global metagenomics.</title>
        <authorList>
            <person name="Schulz F."/>
            <person name="Roux S."/>
            <person name="Paez-Espino D."/>
            <person name="Jungbluth S."/>
            <person name="Walsh D.A."/>
            <person name="Denef V.J."/>
            <person name="McMahon K.D."/>
            <person name="Konstantinidis K.T."/>
            <person name="Eloe-Fadrosh E.A."/>
            <person name="Kyrpides N.C."/>
            <person name="Woyke T."/>
        </authorList>
    </citation>
    <scope>NUCLEOTIDE SEQUENCE</scope>
    <source>
        <strain evidence="2">GVMAG-M-3300009161-34</strain>
    </source>
</reference>
<feature type="region of interest" description="Disordered" evidence="1">
    <location>
        <begin position="385"/>
        <end position="429"/>
    </location>
</feature>
<name>A0A6C0EVE2_9ZZZZ</name>
<dbReference type="EMBL" id="MN738957">
    <property type="protein sequence ID" value="QHT33057.1"/>
    <property type="molecule type" value="Genomic_DNA"/>
</dbReference>
<protein>
    <submittedName>
        <fullName evidence="2">Uncharacterized protein</fullName>
    </submittedName>
</protein>
<evidence type="ECO:0000256" key="1">
    <source>
        <dbReference type="SAM" id="MobiDB-lite"/>
    </source>
</evidence>